<feature type="transmembrane region" description="Helical" evidence="4">
    <location>
        <begin position="112"/>
        <end position="131"/>
    </location>
</feature>
<feature type="transmembrane region" description="Helical" evidence="4">
    <location>
        <begin position="355"/>
        <end position="379"/>
    </location>
</feature>
<keyword evidence="3 4" id="KW-0472">Membrane</keyword>
<feature type="transmembrane region" description="Helical" evidence="4">
    <location>
        <begin position="262"/>
        <end position="279"/>
    </location>
</feature>
<feature type="transmembrane region" description="Helical" evidence="4">
    <location>
        <begin position="184"/>
        <end position="204"/>
    </location>
</feature>
<dbReference type="Proteomes" id="UP000262954">
    <property type="component" value="Unassembled WGS sequence"/>
</dbReference>
<keyword evidence="1 4" id="KW-0812">Transmembrane</keyword>
<dbReference type="InterPro" id="IPR036259">
    <property type="entry name" value="MFS_trans_sf"/>
</dbReference>
<evidence type="ECO:0000256" key="2">
    <source>
        <dbReference type="ARBA" id="ARBA00022989"/>
    </source>
</evidence>
<reference evidence="5 6" key="1">
    <citation type="journal article" date="2018" name="Nat. Biotechnol.">
        <title>A standardized bacterial taxonomy based on genome phylogeny substantially revises the tree of life.</title>
        <authorList>
            <person name="Parks D.H."/>
            <person name="Chuvochina M."/>
            <person name="Waite D.W."/>
            <person name="Rinke C."/>
            <person name="Skarshewski A."/>
            <person name="Chaumeil P.A."/>
            <person name="Hugenholtz P."/>
        </authorList>
    </citation>
    <scope>NUCLEOTIDE SEQUENCE [LARGE SCALE GENOMIC DNA]</scope>
    <source>
        <strain evidence="5">UBA11482</strain>
    </source>
</reference>
<feature type="transmembrane region" description="Helical" evidence="4">
    <location>
        <begin position="225"/>
        <end position="250"/>
    </location>
</feature>
<comment type="caution">
    <text evidence="5">The sequence shown here is derived from an EMBL/GenBank/DDBJ whole genome shotgun (WGS) entry which is preliminary data.</text>
</comment>
<dbReference type="AlphaFoldDB" id="A0A316R464"/>
<dbReference type="Pfam" id="PF07690">
    <property type="entry name" value="MFS_1"/>
    <property type="match status" value="1"/>
</dbReference>
<organism evidence="5 6">
    <name type="scientific">Coprobacter fastidiosus</name>
    <dbReference type="NCBI Taxonomy" id="1099853"/>
    <lineage>
        <taxon>Bacteria</taxon>
        <taxon>Pseudomonadati</taxon>
        <taxon>Bacteroidota</taxon>
        <taxon>Bacteroidia</taxon>
        <taxon>Bacteroidales</taxon>
        <taxon>Barnesiellaceae</taxon>
        <taxon>Coprobacter</taxon>
    </lineage>
</organism>
<evidence type="ECO:0000313" key="5">
    <source>
        <dbReference type="EMBL" id="HBJ08631.1"/>
    </source>
</evidence>
<evidence type="ECO:0000313" key="6">
    <source>
        <dbReference type="Proteomes" id="UP000262954"/>
    </source>
</evidence>
<name>A0A316R464_9BACT</name>
<feature type="transmembrane region" description="Helical" evidence="4">
    <location>
        <begin position="56"/>
        <end position="76"/>
    </location>
</feature>
<feature type="transmembrane region" description="Helical" evidence="4">
    <location>
        <begin position="83"/>
        <end position="106"/>
    </location>
</feature>
<evidence type="ECO:0000256" key="4">
    <source>
        <dbReference type="SAM" id="Phobius"/>
    </source>
</evidence>
<dbReference type="SUPFAM" id="SSF103473">
    <property type="entry name" value="MFS general substrate transporter"/>
    <property type="match status" value="1"/>
</dbReference>
<evidence type="ECO:0000256" key="1">
    <source>
        <dbReference type="ARBA" id="ARBA00022692"/>
    </source>
</evidence>
<feature type="transmembrane region" description="Helical" evidence="4">
    <location>
        <begin position="21"/>
        <end position="44"/>
    </location>
</feature>
<keyword evidence="2 4" id="KW-1133">Transmembrane helix</keyword>
<protein>
    <submittedName>
        <fullName evidence="5">MFS transporter</fullName>
    </submittedName>
</protein>
<dbReference type="RefSeq" id="WP_009318464.1">
    <property type="nucleotide sequence ID" value="NZ_CABKQP010000003.1"/>
</dbReference>
<feature type="transmembrane region" description="Helical" evidence="4">
    <location>
        <begin position="385"/>
        <end position="405"/>
    </location>
</feature>
<dbReference type="Gene3D" id="1.20.1250.20">
    <property type="entry name" value="MFS general substrate transporter like domains"/>
    <property type="match status" value="1"/>
</dbReference>
<proteinExistence type="predicted"/>
<feature type="transmembrane region" description="Helical" evidence="4">
    <location>
        <begin position="143"/>
        <end position="172"/>
    </location>
</feature>
<dbReference type="EMBL" id="DNWC01000085">
    <property type="protein sequence ID" value="HBJ08631.1"/>
    <property type="molecule type" value="Genomic_DNA"/>
</dbReference>
<gene>
    <name evidence="5" type="ORF">DDY73_06455</name>
</gene>
<evidence type="ECO:0000256" key="3">
    <source>
        <dbReference type="ARBA" id="ARBA00023136"/>
    </source>
</evidence>
<accession>A0A316R464</accession>
<feature type="transmembrane region" description="Helical" evidence="4">
    <location>
        <begin position="291"/>
        <end position="309"/>
    </location>
</feature>
<dbReference type="GO" id="GO:0022857">
    <property type="term" value="F:transmembrane transporter activity"/>
    <property type="evidence" value="ECO:0007669"/>
    <property type="project" value="InterPro"/>
</dbReference>
<sequence length="420" mass="46375">MFGKLTKEYEVFKSVPHNMQVLLGTNMLYALVLPIVEIFVGAYIMRNTNSPAYVALYQLAMYVGIVCTSVVNGFLLKHFKVNILYCIGILLSGISMVGMMAIHSLGITELSVAGFVMGAASGFFWTNRYLLALNSTKDDNRNYFFGLESFAFTIASIIVPLGVGALIAGLSGRHLLGIDIDINLSYRIVTFLAMGITVIACFVLSRGNFENPTQKTFLYFRFHPLWYKLLSWAALKGLVQGFLVTAPAILVLKLVGEEGSLGLIQSISGGITAILVYVLGRVTKPKHRNIVFGTGLFIFLIGTLFNGILFSSTGVIIFVLCKVVFQPLHDLAYFPIMMRVIDVVSKKEQRNEYAYILSHEFGLFVGRASGLIIFLFLAFGVSEDFALKYALIIVALLQLLALPLGNHIIKQSNLLENENK</sequence>
<dbReference type="InterPro" id="IPR011701">
    <property type="entry name" value="MFS"/>
</dbReference>